<dbReference type="Proteomes" id="UP001187221">
    <property type="component" value="Unassembled WGS sequence"/>
</dbReference>
<reference evidence="2 3" key="1">
    <citation type="submission" date="2023-06" db="EMBL/GenBank/DDBJ databases">
        <title>Draft genome sequence of Novosphingobium sp. strain IK01.</title>
        <authorList>
            <person name="Hatamoto M."/>
            <person name="Ikarashi T."/>
            <person name="Yamaguchi T."/>
        </authorList>
    </citation>
    <scope>NUCLEOTIDE SEQUENCE [LARGE SCALE GENOMIC DNA]</scope>
    <source>
        <strain evidence="2 3">IK01</strain>
    </source>
</reference>
<dbReference type="InterPro" id="IPR036873">
    <property type="entry name" value="Rhodanese-like_dom_sf"/>
</dbReference>
<evidence type="ECO:0000313" key="2">
    <source>
        <dbReference type="EMBL" id="GMM61137.1"/>
    </source>
</evidence>
<dbReference type="PROSITE" id="PS50206">
    <property type="entry name" value="RHODANESE_3"/>
    <property type="match status" value="1"/>
</dbReference>
<evidence type="ECO:0000259" key="1">
    <source>
        <dbReference type="PROSITE" id="PS50206"/>
    </source>
</evidence>
<organism evidence="2 3">
    <name type="scientific">Novosphingobium pituita</name>
    <dbReference type="NCBI Taxonomy" id="3056842"/>
    <lineage>
        <taxon>Bacteria</taxon>
        <taxon>Pseudomonadati</taxon>
        <taxon>Pseudomonadota</taxon>
        <taxon>Alphaproteobacteria</taxon>
        <taxon>Sphingomonadales</taxon>
        <taxon>Sphingomonadaceae</taxon>
        <taxon>Novosphingobium</taxon>
    </lineage>
</organism>
<dbReference type="Gene3D" id="3.40.250.10">
    <property type="entry name" value="Rhodanese-like domain"/>
    <property type="match status" value="1"/>
</dbReference>
<feature type="domain" description="Rhodanese" evidence="1">
    <location>
        <begin position="75"/>
        <end position="168"/>
    </location>
</feature>
<evidence type="ECO:0000313" key="3">
    <source>
        <dbReference type="Proteomes" id="UP001187221"/>
    </source>
</evidence>
<accession>A0ABQ6P9U5</accession>
<protein>
    <submittedName>
        <fullName evidence="2">PQQ-dependent catabolism-associated CXXCW motif protein</fullName>
    </submittedName>
</protein>
<proteinExistence type="predicted"/>
<name>A0ABQ6P9U5_9SPHN</name>
<dbReference type="EMBL" id="BTFW01000001">
    <property type="protein sequence ID" value="GMM61137.1"/>
    <property type="molecule type" value="Genomic_DNA"/>
</dbReference>
<gene>
    <name evidence="2" type="ORF">NUTIK01_19140</name>
</gene>
<keyword evidence="3" id="KW-1185">Reference proteome</keyword>
<dbReference type="CDD" id="cd00158">
    <property type="entry name" value="RHOD"/>
    <property type="match status" value="1"/>
</dbReference>
<dbReference type="InterPro" id="IPR001763">
    <property type="entry name" value="Rhodanese-like_dom"/>
</dbReference>
<dbReference type="SUPFAM" id="SSF52821">
    <property type="entry name" value="Rhodanese/Cell cycle control phosphatase"/>
    <property type="match status" value="1"/>
</dbReference>
<comment type="caution">
    <text evidence="2">The sequence shown here is derived from an EMBL/GenBank/DDBJ whole genome shotgun (WGS) entry which is preliminary data.</text>
</comment>
<sequence length="178" mass="19189">MAQQAEPFDAQGYRSARFRAPVDRDPAPALPITTAQARALHPGRDALFLDVLPAAGARRDPRTGAWTLAEPHETIAGALWFPETGFSPPEPALWRALDAAVARFARRHPGRPVVVFCRADCWMSWNVARRLARALASGRAGREGAAPPVRWFDEGIEGWVEAGGTLVAASPVPVPDAP</sequence>